<keyword evidence="1" id="KW-0808">Transferase</keyword>
<dbReference type="Pfam" id="PF25786">
    <property type="entry name" value="HEAT_GCN1_C"/>
    <property type="match status" value="1"/>
</dbReference>
<sequence>MLRHNAAIICASPLFTDIVDCLKSSLKDDKFLVRESSVQYFRKLLLYQSQNDPSNSPHIWHHCAIW</sequence>
<dbReference type="GO" id="GO:0016301">
    <property type="term" value="F:kinase activity"/>
    <property type="evidence" value="ECO:0007669"/>
    <property type="project" value="UniProtKB-KW"/>
</dbReference>
<keyword evidence="1" id="KW-0418">Kinase</keyword>
<name>A0ABD1FLX5_SALDI</name>
<proteinExistence type="predicted"/>
<reference evidence="1 2" key="1">
    <citation type="submission" date="2024-06" db="EMBL/GenBank/DDBJ databases">
        <title>A chromosome level genome sequence of Diviner's sage (Salvia divinorum).</title>
        <authorList>
            <person name="Ford S.A."/>
            <person name="Ro D.-K."/>
            <person name="Ness R.W."/>
            <person name="Phillips M.A."/>
        </authorList>
    </citation>
    <scope>NUCLEOTIDE SEQUENCE [LARGE SCALE GENOMIC DNA]</scope>
    <source>
        <strain evidence="1">SAF-2024a</strain>
        <tissue evidence="1">Leaf</tissue>
    </source>
</reference>
<protein>
    <submittedName>
        <fullName evidence="1">EIF-2-alpha kinase activator GCN1</fullName>
    </submittedName>
</protein>
<dbReference type="AlphaFoldDB" id="A0ABD1FLX5"/>
<comment type="caution">
    <text evidence="1">The sequence shown here is derived from an EMBL/GenBank/DDBJ whole genome shotgun (WGS) entry which is preliminary data.</text>
</comment>
<evidence type="ECO:0000313" key="2">
    <source>
        <dbReference type="Proteomes" id="UP001567538"/>
    </source>
</evidence>
<evidence type="ECO:0000313" key="1">
    <source>
        <dbReference type="EMBL" id="KAL1532810.1"/>
    </source>
</evidence>
<keyword evidence="2" id="KW-1185">Reference proteome</keyword>
<accession>A0ABD1FLX5</accession>
<dbReference type="EMBL" id="JBEAFC010000014">
    <property type="protein sequence ID" value="KAL1532810.1"/>
    <property type="molecule type" value="Genomic_DNA"/>
</dbReference>
<dbReference type="Proteomes" id="UP001567538">
    <property type="component" value="Unassembled WGS sequence"/>
</dbReference>
<organism evidence="1 2">
    <name type="scientific">Salvia divinorum</name>
    <name type="common">Maria pastora</name>
    <name type="synonym">Diviner's sage</name>
    <dbReference type="NCBI Taxonomy" id="28513"/>
    <lineage>
        <taxon>Eukaryota</taxon>
        <taxon>Viridiplantae</taxon>
        <taxon>Streptophyta</taxon>
        <taxon>Embryophyta</taxon>
        <taxon>Tracheophyta</taxon>
        <taxon>Spermatophyta</taxon>
        <taxon>Magnoliopsida</taxon>
        <taxon>eudicotyledons</taxon>
        <taxon>Gunneridae</taxon>
        <taxon>Pentapetalae</taxon>
        <taxon>asterids</taxon>
        <taxon>lamiids</taxon>
        <taxon>Lamiales</taxon>
        <taxon>Lamiaceae</taxon>
        <taxon>Nepetoideae</taxon>
        <taxon>Mentheae</taxon>
        <taxon>Salviinae</taxon>
        <taxon>Salvia</taxon>
        <taxon>Salvia subgen. Calosphace</taxon>
    </lineage>
</organism>
<gene>
    <name evidence="1" type="primary">GCN1L1</name>
    <name evidence="1" type="ORF">AAHA92_32776</name>
</gene>